<dbReference type="EMBL" id="AVCK01000009">
    <property type="protein sequence ID" value="KFN47545.1"/>
    <property type="molecule type" value="Genomic_DNA"/>
</dbReference>
<keyword evidence="2" id="KW-1185">Reference proteome</keyword>
<evidence type="ECO:0000313" key="1">
    <source>
        <dbReference type="EMBL" id="KFN47545.1"/>
    </source>
</evidence>
<evidence type="ECO:0000313" key="2">
    <source>
        <dbReference type="Proteomes" id="UP000029393"/>
    </source>
</evidence>
<comment type="caution">
    <text evidence="1">The sequence shown here is derived from an EMBL/GenBank/DDBJ whole genome shotgun (WGS) entry which is preliminary data.</text>
</comment>
<sequence>MKTLNDFYRLFPNAPVLADQPAAAVATPALEAVAAPSPVRIASRYRQRDFGTGYGRSSGYGRDSSYTAARSDGLLRVC</sequence>
<dbReference type="AlphaFoldDB" id="A0A091BT80"/>
<name>A0A091BT80_9GAMM</name>
<proteinExistence type="predicted"/>
<gene>
    <name evidence="1" type="ORF">N787_08265</name>
</gene>
<protein>
    <submittedName>
        <fullName evidence="1">Uncharacterized protein</fullName>
    </submittedName>
</protein>
<accession>A0A091BT80</accession>
<reference evidence="1 2" key="1">
    <citation type="submission" date="2013-09" db="EMBL/GenBank/DDBJ databases">
        <title>Genome sequencing of Arenimonas metalli.</title>
        <authorList>
            <person name="Chen F."/>
            <person name="Wang G."/>
        </authorList>
    </citation>
    <scope>NUCLEOTIDE SEQUENCE [LARGE SCALE GENOMIC DNA]</scope>
    <source>
        <strain evidence="1 2">CF5-1</strain>
    </source>
</reference>
<dbReference type="PATRIC" id="fig|1384056.3.peg.513"/>
<dbReference type="Proteomes" id="UP000029393">
    <property type="component" value="Unassembled WGS sequence"/>
</dbReference>
<organism evidence="1 2">
    <name type="scientific">Arenimonas metalli CF5-1</name>
    <dbReference type="NCBI Taxonomy" id="1384056"/>
    <lineage>
        <taxon>Bacteria</taxon>
        <taxon>Pseudomonadati</taxon>
        <taxon>Pseudomonadota</taxon>
        <taxon>Gammaproteobacteria</taxon>
        <taxon>Lysobacterales</taxon>
        <taxon>Lysobacteraceae</taxon>
        <taxon>Arenimonas</taxon>
    </lineage>
</organism>
<dbReference type="RefSeq" id="WP_034210573.1">
    <property type="nucleotide sequence ID" value="NZ_AVCK01000009.1"/>
</dbReference>